<dbReference type="PANTHER" id="PTHR30136">
    <property type="entry name" value="HELIX-TURN-HELIX TRANSCRIPTIONAL REGULATOR, ICLR FAMILY"/>
    <property type="match status" value="1"/>
</dbReference>
<dbReference type="InterPro" id="IPR029016">
    <property type="entry name" value="GAF-like_dom_sf"/>
</dbReference>
<dbReference type="PANTHER" id="PTHR30136:SF24">
    <property type="entry name" value="HTH-TYPE TRANSCRIPTIONAL REPRESSOR ALLR"/>
    <property type="match status" value="1"/>
</dbReference>
<dbReference type="InterPro" id="IPR036390">
    <property type="entry name" value="WH_DNA-bd_sf"/>
</dbReference>
<feature type="domain" description="HTH iclR-type" evidence="4">
    <location>
        <begin position="19"/>
        <end position="79"/>
    </location>
</feature>
<dbReference type="SUPFAM" id="SSF46785">
    <property type="entry name" value="Winged helix' DNA-binding domain"/>
    <property type="match status" value="1"/>
</dbReference>
<keyword evidence="1" id="KW-0805">Transcription regulation</keyword>
<gene>
    <name evidence="6" type="ORF">I1A49_44855</name>
</gene>
<dbReference type="InterPro" id="IPR014757">
    <property type="entry name" value="Tscrpt_reg_IclR_C"/>
</dbReference>
<dbReference type="SUPFAM" id="SSF55781">
    <property type="entry name" value="GAF domain-like"/>
    <property type="match status" value="1"/>
</dbReference>
<dbReference type="EMBL" id="CP065050">
    <property type="protein sequence ID" value="QPI61097.1"/>
    <property type="molecule type" value="Genomic_DNA"/>
</dbReference>
<evidence type="ECO:0000256" key="1">
    <source>
        <dbReference type="ARBA" id="ARBA00023015"/>
    </source>
</evidence>
<evidence type="ECO:0000259" key="5">
    <source>
        <dbReference type="PROSITE" id="PS51078"/>
    </source>
</evidence>
<accession>A0ABX6WI16</accession>
<dbReference type="PROSITE" id="PS51078">
    <property type="entry name" value="ICLR_ED"/>
    <property type="match status" value="1"/>
</dbReference>
<keyword evidence="7" id="KW-1185">Reference proteome</keyword>
<keyword evidence="2" id="KW-0238">DNA-binding</keyword>
<dbReference type="InterPro" id="IPR005471">
    <property type="entry name" value="Tscrpt_reg_IclR_N"/>
</dbReference>
<dbReference type="Gene3D" id="1.10.10.10">
    <property type="entry name" value="Winged helix-like DNA-binding domain superfamily/Winged helix DNA-binding domain"/>
    <property type="match status" value="1"/>
</dbReference>
<dbReference type="PROSITE" id="PS51077">
    <property type="entry name" value="HTH_ICLR"/>
    <property type="match status" value="1"/>
</dbReference>
<dbReference type="Pfam" id="PF01614">
    <property type="entry name" value="IclR_C"/>
    <property type="match status" value="1"/>
</dbReference>
<keyword evidence="3" id="KW-0804">Transcription</keyword>
<sequence length="292" mass="31642">MTSGVPRPEASADPDASAAPVLEKAARILSAFEGRRPTLSLTDVVRHTGLSRTTVHRLMGQLVELGWLGKDGRRYFLGLGLLELGAFASHHNRLRRAALPHLIALHEATGHWVQLFVQDGAEVLCLEQIGDPRRSSLPYQVGTRLPVHCTAAGKALLAFGGATTVERLLAGRLLPRTRNTLIRGNALRSELATVHSTGVAYDREECFQGVTCVAAPLRGSGRALAAVSLSRGPGPGDLDRLARQVARCAGATWALLFDSSRRFEEARREVAEPVPDSDAESVMAWLFFSEWE</sequence>
<evidence type="ECO:0000313" key="6">
    <source>
        <dbReference type="EMBL" id="QPI61097.1"/>
    </source>
</evidence>
<dbReference type="Proteomes" id="UP000663421">
    <property type="component" value="Chromosome"/>
</dbReference>
<evidence type="ECO:0000256" key="3">
    <source>
        <dbReference type="ARBA" id="ARBA00023163"/>
    </source>
</evidence>
<dbReference type="Gene3D" id="3.30.450.40">
    <property type="match status" value="1"/>
</dbReference>
<organism evidence="6 7">
    <name type="scientific">Streptomyces malaysiensis</name>
    <dbReference type="NCBI Taxonomy" id="92644"/>
    <lineage>
        <taxon>Bacteria</taxon>
        <taxon>Bacillati</taxon>
        <taxon>Actinomycetota</taxon>
        <taxon>Actinomycetes</taxon>
        <taxon>Kitasatosporales</taxon>
        <taxon>Streptomycetaceae</taxon>
        <taxon>Streptomyces</taxon>
        <taxon>Streptomyces violaceusniger group</taxon>
    </lineage>
</organism>
<evidence type="ECO:0000259" key="4">
    <source>
        <dbReference type="PROSITE" id="PS51077"/>
    </source>
</evidence>
<evidence type="ECO:0000256" key="2">
    <source>
        <dbReference type="ARBA" id="ARBA00023125"/>
    </source>
</evidence>
<reference evidence="6 7" key="1">
    <citation type="submission" date="2020-11" db="EMBL/GenBank/DDBJ databases">
        <title>Complete genome sequence unveiled secondary metabolic potentials in Streptomyces solisilvae HNM0141.</title>
        <authorList>
            <person name="Huang X."/>
        </authorList>
    </citation>
    <scope>NUCLEOTIDE SEQUENCE [LARGE SCALE GENOMIC DNA]</scope>
    <source>
        <strain evidence="6 7">HNM0141</strain>
    </source>
</reference>
<dbReference type="InterPro" id="IPR036388">
    <property type="entry name" value="WH-like_DNA-bd_sf"/>
</dbReference>
<protein>
    <submittedName>
        <fullName evidence="6">IclR family transcriptional regulator</fullName>
    </submittedName>
</protein>
<feature type="domain" description="IclR-ED" evidence="5">
    <location>
        <begin position="80"/>
        <end position="269"/>
    </location>
</feature>
<proteinExistence type="predicted"/>
<dbReference type="SMART" id="SM00346">
    <property type="entry name" value="HTH_ICLR"/>
    <property type="match status" value="1"/>
</dbReference>
<dbReference type="Pfam" id="PF09339">
    <property type="entry name" value="HTH_IclR"/>
    <property type="match status" value="1"/>
</dbReference>
<name>A0ABX6WI16_STRMQ</name>
<evidence type="ECO:0000313" key="7">
    <source>
        <dbReference type="Proteomes" id="UP000663421"/>
    </source>
</evidence>
<dbReference type="InterPro" id="IPR050707">
    <property type="entry name" value="HTH_MetabolicPath_Reg"/>
</dbReference>